<organism evidence="2 3">
    <name type="scientific">Streptomyces albus (strain ATCC 21838 / DSM 41398 / FERM P-419 / JCM 4703 / NBRC 107858)</name>
    <dbReference type="NCBI Taxonomy" id="1081613"/>
    <lineage>
        <taxon>Bacteria</taxon>
        <taxon>Bacillati</taxon>
        <taxon>Actinomycetota</taxon>
        <taxon>Actinomycetes</taxon>
        <taxon>Kitasatosporales</taxon>
        <taxon>Streptomycetaceae</taxon>
        <taxon>Streptomyces</taxon>
    </lineage>
</organism>
<proteinExistence type="predicted"/>
<protein>
    <submittedName>
        <fullName evidence="2">Uncharacterized protein</fullName>
    </submittedName>
</protein>
<evidence type="ECO:0000313" key="2">
    <source>
        <dbReference type="EMBL" id="AJE80860.1"/>
    </source>
</evidence>
<name>A0A0B5ENI6_STRA4</name>
<reference evidence="2 3" key="1">
    <citation type="submission" date="2015-01" db="EMBL/GenBank/DDBJ databases">
        <title>Enhanced salinomycin production by adjusting the supply of polyketide extender units in Streptomyce albus DSM 41398.</title>
        <authorList>
            <person name="Lu C."/>
        </authorList>
    </citation>
    <scope>NUCLEOTIDE SEQUENCE [LARGE SCALE GENOMIC DNA]</scope>
    <source>
        <strain evidence="3">ATCC 21838 / DSM 41398 / FERM P-419 / JCM 4703 / NBRC 107858</strain>
    </source>
</reference>
<dbReference type="AlphaFoldDB" id="A0A0B5ENI6"/>
<dbReference type="Proteomes" id="UP000031523">
    <property type="component" value="Chromosome"/>
</dbReference>
<dbReference type="KEGG" id="sals:SLNWT_0484"/>
<gene>
    <name evidence="2" type="ORF">SLNWT_0484</name>
</gene>
<keyword evidence="3" id="KW-1185">Reference proteome</keyword>
<feature type="region of interest" description="Disordered" evidence="1">
    <location>
        <begin position="1"/>
        <end position="57"/>
    </location>
</feature>
<evidence type="ECO:0000313" key="3">
    <source>
        <dbReference type="Proteomes" id="UP000031523"/>
    </source>
</evidence>
<evidence type="ECO:0000256" key="1">
    <source>
        <dbReference type="SAM" id="MobiDB-lite"/>
    </source>
</evidence>
<sequence>MCLPGLGPAPRSARPARPRTQRGSAPLTVDGSATDRSRRGVEGTNARTWFGDPTVRN</sequence>
<dbReference type="EMBL" id="CP010519">
    <property type="protein sequence ID" value="AJE80860.1"/>
    <property type="molecule type" value="Genomic_DNA"/>
</dbReference>
<accession>A0A0B5ENI6</accession>